<dbReference type="AlphaFoldDB" id="A0A6L2KPY2"/>
<gene>
    <name evidence="2" type="ORF">Tci_023571</name>
</gene>
<reference evidence="2" key="1">
    <citation type="journal article" date="2019" name="Sci. Rep.">
        <title>Draft genome of Tanacetum cinerariifolium, the natural source of mosquito coil.</title>
        <authorList>
            <person name="Yamashiro T."/>
            <person name="Shiraishi A."/>
            <person name="Satake H."/>
            <person name="Nakayama K."/>
        </authorList>
    </citation>
    <scope>NUCLEOTIDE SEQUENCE</scope>
</reference>
<sequence>MIAYPEISKRVHDKYHNLEHDEMVKSIFNSRKNKAGVGIKILSWMITDEMKLTENYRLYAKVFGVDVPTTQSQPIESTQETHRTTSTPRSPNPDKDEGESRAQRKYTVIRLCILPRRSTRLTPPTLILTALDVEDMIVQDTIKLSLAEQKSHDDLKAEQNVEKVKEHLTAEEIEKMVEGTENVEDKFVNSVLNNQNDPDTRLDPGSYKESLEVEKTDVVQPVNVIETEEESAEDDYKLRRRIKFKGLTTTNTPCRFSASRPRDQDDHQDDAHLEEENSANRQKITEHGTYVFRESSSGPANESEPGPSTIGNQEQLDDFDFCTDKYATDDDELPAEKVSQELVEEMSEIIDEAKLRKVVDEMLKQRCTSGDEHQYHIDQMQNFSKNDMRSKKYMLSLHKFYTVIFPDDDIKERTSRWVDKCVKKFNPYARYSVEHWKHTHAKIFYIKRQKELENPIEEVYSDSKIVQVIKTIGELRHEHKFVIEIIIRRANGGFSSITELDYMYLNKNNIKDMYLLCVNGKEDDYAKTRLLWSLSVCIRSIVIWDIIHDLQLGVESYQQNVNLIAPIITFLGIEKKKMFFIITEPIYGIIYKNNKKEKRVMGHQEIHKFRDATLKRVLEWLKSYNNDVKHGYVTPSLSKEYHEYLRMFKEEIEERLKHRNQMRRWEMYVNGRPLVTRRERPG</sequence>
<evidence type="ECO:0000256" key="1">
    <source>
        <dbReference type="SAM" id="MobiDB-lite"/>
    </source>
</evidence>
<feature type="region of interest" description="Disordered" evidence="1">
    <location>
        <begin position="250"/>
        <end position="315"/>
    </location>
</feature>
<evidence type="ECO:0000313" key="2">
    <source>
        <dbReference type="EMBL" id="GEU51593.1"/>
    </source>
</evidence>
<dbReference type="EMBL" id="BKCJ010002889">
    <property type="protein sequence ID" value="GEU51593.1"/>
    <property type="molecule type" value="Genomic_DNA"/>
</dbReference>
<feature type="compositionally biased region" description="Basic and acidic residues" evidence="1">
    <location>
        <begin position="92"/>
        <end position="102"/>
    </location>
</feature>
<accession>A0A6L2KPY2</accession>
<protein>
    <submittedName>
        <fullName evidence="2">Uncharacterized protein</fullName>
    </submittedName>
</protein>
<proteinExistence type="predicted"/>
<feature type="compositionally biased region" description="Polar residues" evidence="1">
    <location>
        <begin position="70"/>
        <end position="89"/>
    </location>
</feature>
<name>A0A6L2KPY2_TANCI</name>
<feature type="compositionally biased region" description="Basic and acidic residues" evidence="1">
    <location>
        <begin position="260"/>
        <end position="275"/>
    </location>
</feature>
<organism evidence="2">
    <name type="scientific">Tanacetum cinerariifolium</name>
    <name type="common">Dalmatian daisy</name>
    <name type="synonym">Chrysanthemum cinerariifolium</name>
    <dbReference type="NCBI Taxonomy" id="118510"/>
    <lineage>
        <taxon>Eukaryota</taxon>
        <taxon>Viridiplantae</taxon>
        <taxon>Streptophyta</taxon>
        <taxon>Embryophyta</taxon>
        <taxon>Tracheophyta</taxon>
        <taxon>Spermatophyta</taxon>
        <taxon>Magnoliopsida</taxon>
        <taxon>eudicotyledons</taxon>
        <taxon>Gunneridae</taxon>
        <taxon>Pentapetalae</taxon>
        <taxon>asterids</taxon>
        <taxon>campanulids</taxon>
        <taxon>Asterales</taxon>
        <taxon>Asteraceae</taxon>
        <taxon>Asteroideae</taxon>
        <taxon>Anthemideae</taxon>
        <taxon>Anthemidinae</taxon>
        <taxon>Tanacetum</taxon>
    </lineage>
</organism>
<comment type="caution">
    <text evidence="2">The sequence shown here is derived from an EMBL/GenBank/DDBJ whole genome shotgun (WGS) entry which is preliminary data.</text>
</comment>
<feature type="region of interest" description="Disordered" evidence="1">
    <location>
        <begin position="70"/>
        <end position="102"/>
    </location>
</feature>